<gene>
    <name evidence="2" type="ORF">SCLCIDRAFT_173199</name>
</gene>
<accession>A0A0C3EDU3</accession>
<proteinExistence type="predicted"/>
<keyword evidence="3" id="KW-1185">Reference proteome</keyword>
<feature type="compositionally biased region" description="Acidic residues" evidence="1">
    <location>
        <begin position="66"/>
        <end position="76"/>
    </location>
</feature>
<evidence type="ECO:0000256" key="1">
    <source>
        <dbReference type="SAM" id="MobiDB-lite"/>
    </source>
</evidence>
<name>A0A0C3EDU3_9AGAM</name>
<dbReference type="Proteomes" id="UP000053989">
    <property type="component" value="Unassembled WGS sequence"/>
</dbReference>
<dbReference type="HOGENOM" id="CLU_1504302_0_0_1"/>
<dbReference type="AlphaFoldDB" id="A0A0C3EDU3"/>
<reference evidence="2 3" key="1">
    <citation type="submission" date="2014-04" db="EMBL/GenBank/DDBJ databases">
        <authorList>
            <consortium name="DOE Joint Genome Institute"/>
            <person name="Kuo A."/>
            <person name="Kohler A."/>
            <person name="Nagy L.G."/>
            <person name="Floudas D."/>
            <person name="Copeland A."/>
            <person name="Barry K.W."/>
            <person name="Cichocki N."/>
            <person name="Veneault-Fourrey C."/>
            <person name="LaButti K."/>
            <person name="Lindquist E.A."/>
            <person name="Lipzen A."/>
            <person name="Lundell T."/>
            <person name="Morin E."/>
            <person name="Murat C."/>
            <person name="Sun H."/>
            <person name="Tunlid A."/>
            <person name="Henrissat B."/>
            <person name="Grigoriev I.V."/>
            <person name="Hibbett D.S."/>
            <person name="Martin F."/>
            <person name="Nordberg H.P."/>
            <person name="Cantor M.N."/>
            <person name="Hua S.X."/>
        </authorList>
    </citation>
    <scope>NUCLEOTIDE SEQUENCE [LARGE SCALE GENOMIC DNA]</scope>
    <source>
        <strain evidence="2 3">Foug A</strain>
    </source>
</reference>
<sequence>MYLTVAKLTMVTYGRARNQLTRVCLISMILCGEAIGPWVNGQGSAGGSSNGYEEDGFLVSDHDPVEYEIDNDDEDKDVNNEFKSNEGSDYESATDFIRDGDEDKAEPNVDSQELVLDIEDDMPLDELRRSPKSDKNKYEQEADSDGWGSPSPSPRKLTRLKKKLSQGMMEMKSRLSLDK</sequence>
<dbReference type="InParanoid" id="A0A0C3EDU3"/>
<protein>
    <submittedName>
        <fullName evidence="2">Uncharacterized protein</fullName>
    </submittedName>
</protein>
<reference evidence="3" key="2">
    <citation type="submission" date="2015-01" db="EMBL/GenBank/DDBJ databases">
        <title>Evolutionary Origins and Diversification of the Mycorrhizal Mutualists.</title>
        <authorList>
            <consortium name="DOE Joint Genome Institute"/>
            <consortium name="Mycorrhizal Genomics Consortium"/>
            <person name="Kohler A."/>
            <person name="Kuo A."/>
            <person name="Nagy L.G."/>
            <person name="Floudas D."/>
            <person name="Copeland A."/>
            <person name="Barry K.W."/>
            <person name="Cichocki N."/>
            <person name="Veneault-Fourrey C."/>
            <person name="LaButti K."/>
            <person name="Lindquist E.A."/>
            <person name="Lipzen A."/>
            <person name="Lundell T."/>
            <person name="Morin E."/>
            <person name="Murat C."/>
            <person name="Riley R."/>
            <person name="Ohm R."/>
            <person name="Sun H."/>
            <person name="Tunlid A."/>
            <person name="Henrissat B."/>
            <person name="Grigoriev I.V."/>
            <person name="Hibbett D.S."/>
            <person name="Martin F."/>
        </authorList>
    </citation>
    <scope>NUCLEOTIDE SEQUENCE [LARGE SCALE GENOMIC DNA]</scope>
    <source>
        <strain evidence="3">Foug A</strain>
    </source>
</reference>
<feature type="compositionally biased region" description="Basic and acidic residues" evidence="1">
    <location>
        <begin position="77"/>
        <end position="86"/>
    </location>
</feature>
<feature type="compositionally biased region" description="Basic and acidic residues" evidence="1">
    <location>
        <begin position="96"/>
        <end position="107"/>
    </location>
</feature>
<dbReference type="EMBL" id="KN822004">
    <property type="protein sequence ID" value="KIM70850.1"/>
    <property type="molecule type" value="Genomic_DNA"/>
</dbReference>
<feature type="compositionally biased region" description="Basic and acidic residues" evidence="1">
    <location>
        <begin position="125"/>
        <end position="140"/>
    </location>
</feature>
<evidence type="ECO:0000313" key="2">
    <source>
        <dbReference type="EMBL" id="KIM70850.1"/>
    </source>
</evidence>
<evidence type="ECO:0000313" key="3">
    <source>
        <dbReference type="Proteomes" id="UP000053989"/>
    </source>
</evidence>
<organism evidence="2 3">
    <name type="scientific">Scleroderma citrinum Foug A</name>
    <dbReference type="NCBI Taxonomy" id="1036808"/>
    <lineage>
        <taxon>Eukaryota</taxon>
        <taxon>Fungi</taxon>
        <taxon>Dikarya</taxon>
        <taxon>Basidiomycota</taxon>
        <taxon>Agaricomycotina</taxon>
        <taxon>Agaricomycetes</taxon>
        <taxon>Agaricomycetidae</taxon>
        <taxon>Boletales</taxon>
        <taxon>Sclerodermatineae</taxon>
        <taxon>Sclerodermataceae</taxon>
        <taxon>Scleroderma</taxon>
    </lineage>
</organism>
<feature type="region of interest" description="Disordered" evidence="1">
    <location>
        <begin position="65"/>
        <end position="157"/>
    </location>
</feature>